<keyword evidence="6 8" id="KW-0472">Membrane</keyword>
<name>A0A183VDB6_TOXCA</name>
<keyword evidence="5 8" id="KW-1133">Transmembrane helix</keyword>
<dbReference type="GO" id="GO:0016020">
    <property type="term" value="C:membrane"/>
    <property type="evidence" value="ECO:0007669"/>
    <property type="project" value="UniProtKB-SubCell"/>
</dbReference>
<dbReference type="GO" id="GO:0015293">
    <property type="term" value="F:symporter activity"/>
    <property type="evidence" value="ECO:0007669"/>
    <property type="project" value="UniProtKB-KW"/>
</dbReference>
<feature type="transmembrane region" description="Helical" evidence="8">
    <location>
        <begin position="407"/>
        <end position="427"/>
    </location>
</feature>
<feature type="domain" description="Major facilitator superfamily (MFS) profile" evidence="9">
    <location>
        <begin position="1"/>
        <end position="462"/>
    </location>
</feature>
<feature type="transmembrane region" description="Helical" evidence="8">
    <location>
        <begin position="370"/>
        <end position="395"/>
    </location>
</feature>
<evidence type="ECO:0000256" key="3">
    <source>
        <dbReference type="ARBA" id="ARBA00022692"/>
    </source>
</evidence>
<dbReference type="Gene3D" id="1.20.1250.20">
    <property type="entry name" value="MFS general substrate transporter like domains"/>
    <property type="match status" value="2"/>
</dbReference>
<dbReference type="Pfam" id="PF07690">
    <property type="entry name" value="MFS_1"/>
    <property type="match status" value="1"/>
</dbReference>
<keyword evidence="2" id="KW-0813">Transport</keyword>
<sequence>LYSYKCVIDLFQVEGSLIWPKSVQGSVLSAFFWGYLCSQVLGGYLAAQIGGKIVIAGTVISSALLTLISPIAATTDVYIFFAVRVALGFVQGAVFPAFHTMWSMWAPPLERSLLTGITYAGAQIGNTLVMPLSGLLCKYGFAGGWPSIYYVLGVAGLMWSAVWIYFVSDVPANNRRISSEERAYIESSLADIMSHNSNRKVSGFLFSVFEISTCYCAVLTKAHSGDRSIQGFLFLNYCFLLNVRYHFVRDFLSLQKRAVPWRSILTSVPVWATYCGHFAGDWGAYMMMTSLPLFMNDVLGFDLTSLGFLSAIPYLAYFIFINLGGVAADKIGDSGLLSTIAVRRLAMLTALGSQALFLIASGYCGCGQEALVILFLTLGIGISGVQYAGFVVNYLDIAPTFAGPILGIGNTLSCVAGILCPLMVGALTPTGSKEEWQMVFWVTGAILLGGALIFSFFAKGEVLPWALAEPSKAEEQELNPMNGNENVPLSSNL</sequence>
<feature type="transmembrane region" description="Helical" evidence="8">
    <location>
        <begin position="299"/>
        <end position="324"/>
    </location>
</feature>
<dbReference type="GO" id="GO:0006820">
    <property type="term" value="P:monoatomic anion transport"/>
    <property type="evidence" value="ECO:0007669"/>
    <property type="project" value="TreeGrafter"/>
</dbReference>
<feature type="transmembrane region" description="Helical" evidence="8">
    <location>
        <begin position="259"/>
        <end position="279"/>
    </location>
</feature>
<accession>A0A183VDB6</accession>
<dbReference type="InterPro" id="IPR050382">
    <property type="entry name" value="MFS_Na/Anion_cotransporter"/>
</dbReference>
<evidence type="ECO:0000256" key="7">
    <source>
        <dbReference type="SAM" id="MobiDB-lite"/>
    </source>
</evidence>
<feature type="transmembrane region" description="Helical" evidence="8">
    <location>
        <begin position="78"/>
        <end position="98"/>
    </location>
</feature>
<dbReference type="SUPFAM" id="SSF103473">
    <property type="entry name" value="MFS general substrate transporter"/>
    <property type="match status" value="1"/>
</dbReference>
<protein>
    <submittedName>
        <fullName evidence="11">MFS domain-containing protein</fullName>
    </submittedName>
</protein>
<evidence type="ECO:0000313" key="10">
    <source>
        <dbReference type="Proteomes" id="UP000050794"/>
    </source>
</evidence>
<evidence type="ECO:0000259" key="9">
    <source>
        <dbReference type="PROSITE" id="PS50850"/>
    </source>
</evidence>
<evidence type="ECO:0000256" key="8">
    <source>
        <dbReference type="SAM" id="Phobius"/>
    </source>
</evidence>
<keyword evidence="4" id="KW-0769">Symport</keyword>
<keyword evidence="10" id="KW-1185">Reference proteome</keyword>
<dbReference type="PROSITE" id="PS50850">
    <property type="entry name" value="MFS"/>
    <property type="match status" value="1"/>
</dbReference>
<dbReference type="InterPro" id="IPR036259">
    <property type="entry name" value="MFS_trans_sf"/>
</dbReference>
<proteinExistence type="predicted"/>
<evidence type="ECO:0000256" key="1">
    <source>
        <dbReference type="ARBA" id="ARBA00004141"/>
    </source>
</evidence>
<feature type="transmembrane region" description="Helical" evidence="8">
    <location>
        <begin position="27"/>
        <end position="46"/>
    </location>
</feature>
<dbReference type="FunFam" id="1.20.1250.20:FF:000003">
    <property type="entry name" value="Solute carrier family 17 member 3"/>
    <property type="match status" value="1"/>
</dbReference>
<feature type="transmembrane region" description="Helical" evidence="8">
    <location>
        <begin position="147"/>
        <end position="167"/>
    </location>
</feature>
<evidence type="ECO:0000256" key="6">
    <source>
        <dbReference type="ARBA" id="ARBA00023136"/>
    </source>
</evidence>
<organism evidence="10 11">
    <name type="scientific">Toxocara canis</name>
    <name type="common">Canine roundworm</name>
    <dbReference type="NCBI Taxonomy" id="6265"/>
    <lineage>
        <taxon>Eukaryota</taxon>
        <taxon>Metazoa</taxon>
        <taxon>Ecdysozoa</taxon>
        <taxon>Nematoda</taxon>
        <taxon>Chromadorea</taxon>
        <taxon>Rhabditida</taxon>
        <taxon>Spirurina</taxon>
        <taxon>Ascaridomorpha</taxon>
        <taxon>Ascaridoidea</taxon>
        <taxon>Toxocaridae</taxon>
        <taxon>Toxocara</taxon>
    </lineage>
</organism>
<feature type="transmembrane region" description="Helical" evidence="8">
    <location>
        <begin position="439"/>
        <end position="458"/>
    </location>
</feature>
<dbReference type="InterPro" id="IPR011701">
    <property type="entry name" value="MFS"/>
</dbReference>
<dbReference type="AlphaFoldDB" id="A0A183VDB6"/>
<dbReference type="PANTHER" id="PTHR11662">
    <property type="entry name" value="SOLUTE CARRIER FAMILY 17"/>
    <property type="match status" value="1"/>
</dbReference>
<feature type="transmembrane region" description="Helical" evidence="8">
    <location>
        <begin position="53"/>
        <end position="72"/>
    </location>
</feature>
<dbReference type="PANTHER" id="PTHR11662:SF399">
    <property type="entry name" value="FI19708P1-RELATED"/>
    <property type="match status" value="1"/>
</dbReference>
<feature type="transmembrane region" description="Helical" evidence="8">
    <location>
        <begin position="345"/>
        <end position="364"/>
    </location>
</feature>
<dbReference type="WBParaSite" id="TCNE_0001874001-mRNA-1">
    <property type="protein sequence ID" value="TCNE_0001874001-mRNA-1"/>
    <property type="gene ID" value="TCNE_0001874001"/>
</dbReference>
<feature type="region of interest" description="Disordered" evidence="7">
    <location>
        <begin position="474"/>
        <end position="493"/>
    </location>
</feature>
<dbReference type="Proteomes" id="UP000050794">
    <property type="component" value="Unassembled WGS sequence"/>
</dbReference>
<comment type="subcellular location">
    <subcellularLocation>
        <location evidence="1">Membrane</location>
        <topology evidence="1">Multi-pass membrane protein</topology>
    </subcellularLocation>
</comment>
<evidence type="ECO:0000256" key="2">
    <source>
        <dbReference type="ARBA" id="ARBA00022448"/>
    </source>
</evidence>
<feature type="compositionally biased region" description="Polar residues" evidence="7">
    <location>
        <begin position="479"/>
        <end position="493"/>
    </location>
</feature>
<evidence type="ECO:0000256" key="4">
    <source>
        <dbReference type="ARBA" id="ARBA00022847"/>
    </source>
</evidence>
<keyword evidence="3 8" id="KW-0812">Transmembrane</keyword>
<evidence type="ECO:0000256" key="5">
    <source>
        <dbReference type="ARBA" id="ARBA00022989"/>
    </source>
</evidence>
<dbReference type="InterPro" id="IPR020846">
    <property type="entry name" value="MFS_dom"/>
</dbReference>
<evidence type="ECO:0000313" key="11">
    <source>
        <dbReference type="WBParaSite" id="TCNE_0001874001-mRNA-1"/>
    </source>
</evidence>
<reference evidence="11" key="1">
    <citation type="submission" date="2016-06" db="UniProtKB">
        <authorList>
            <consortium name="WormBaseParasite"/>
        </authorList>
    </citation>
    <scope>IDENTIFICATION</scope>
</reference>